<dbReference type="CDD" id="cd04301">
    <property type="entry name" value="NAT_SF"/>
    <property type="match status" value="1"/>
</dbReference>
<dbReference type="InterPro" id="IPR050680">
    <property type="entry name" value="YpeA/RimI_acetyltransf"/>
</dbReference>
<evidence type="ECO:0000256" key="1">
    <source>
        <dbReference type="ARBA" id="ARBA00022679"/>
    </source>
</evidence>
<evidence type="ECO:0000256" key="2">
    <source>
        <dbReference type="ARBA" id="ARBA00023315"/>
    </source>
</evidence>
<dbReference type="GO" id="GO:0016747">
    <property type="term" value="F:acyltransferase activity, transferring groups other than amino-acyl groups"/>
    <property type="evidence" value="ECO:0007669"/>
    <property type="project" value="InterPro"/>
</dbReference>
<evidence type="ECO:0000259" key="3">
    <source>
        <dbReference type="PROSITE" id="PS51186"/>
    </source>
</evidence>
<dbReference type="Gene3D" id="3.40.630.30">
    <property type="match status" value="1"/>
</dbReference>
<evidence type="ECO:0000313" key="4">
    <source>
        <dbReference type="EMBL" id="SEG33488.1"/>
    </source>
</evidence>
<keyword evidence="2" id="KW-0012">Acyltransferase</keyword>
<dbReference type="PROSITE" id="PS51186">
    <property type="entry name" value="GNAT"/>
    <property type="match status" value="1"/>
</dbReference>
<gene>
    <name evidence="4" type="ORF">SAMN05444390_1012094</name>
</gene>
<accession>A0A1H5ZAT4</accession>
<dbReference type="PANTHER" id="PTHR43420">
    <property type="entry name" value="ACETYLTRANSFERASE"/>
    <property type="match status" value="1"/>
</dbReference>
<dbReference type="RefSeq" id="WP_104002940.1">
    <property type="nucleotide sequence ID" value="NZ_FNVQ01000001.1"/>
</dbReference>
<dbReference type="Pfam" id="PF00583">
    <property type="entry name" value="Acetyltransf_1"/>
    <property type="match status" value="1"/>
</dbReference>
<name>A0A1H5ZAT4_9GAMM</name>
<dbReference type="SUPFAM" id="SSF55729">
    <property type="entry name" value="Acyl-CoA N-acyltransferases (Nat)"/>
    <property type="match status" value="1"/>
</dbReference>
<protein>
    <submittedName>
        <fullName evidence="4">Acetyltransferase (GNAT) family protein</fullName>
    </submittedName>
</protein>
<dbReference type="Proteomes" id="UP000236745">
    <property type="component" value="Unassembled WGS sequence"/>
</dbReference>
<dbReference type="EMBL" id="FNVQ01000001">
    <property type="protein sequence ID" value="SEG33488.1"/>
    <property type="molecule type" value="Genomic_DNA"/>
</dbReference>
<evidence type="ECO:0000313" key="5">
    <source>
        <dbReference type="Proteomes" id="UP000236745"/>
    </source>
</evidence>
<dbReference type="AlphaFoldDB" id="A0A1H5ZAT4"/>
<reference evidence="4 5" key="1">
    <citation type="submission" date="2016-10" db="EMBL/GenBank/DDBJ databases">
        <authorList>
            <person name="de Groot N.N."/>
        </authorList>
    </citation>
    <scope>NUCLEOTIDE SEQUENCE [LARGE SCALE GENOMIC DNA]</scope>
    <source>
        <strain evidence="4 5">DSM 22012</strain>
    </source>
</reference>
<organism evidence="4 5">
    <name type="scientific">Marinobacterium lutimaris</name>
    <dbReference type="NCBI Taxonomy" id="568106"/>
    <lineage>
        <taxon>Bacteria</taxon>
        <taxon>Pseudomonadati</taxon>
        <taxon>Pseudomonadota</taxon>
        <taxon>Gammaproteobacteria</taxon>
        <taxon>Oceanospirillales</taxon>
        <taxon>Oceanospirillaceae</taxon>
        <taxon>Marinobacterium</taxon>
    </lineage>
</organism>
<keyword evidence="5" id="KW-1185">Reference proteome</keyword>
<dbReference type="InterPro" id="IPR000182">
    <property type="entry name" value="GNAT_dom"/>
</dbReference>
<sequence>MPAPSNIEIIEADLGLAEQADAFRQMMQAYACDPMGGGSTLDAEILERLPLALALRQDAYTLLAFCNGKPAGLLNAFEGFSTFKCAPLLNIHDVIVGSEYRGLGLADQLLEAAEGIARRNGCCKLTLEVLEGNSRAQAVYRRNGYAGYELDPETGKAMFWQKPLSDL</sequence>
<dbReference type="OrthoDB" id="9799601at2"/>
<feature type="domain" description="N-acetyltransferase" evidence="3">
    <location>
        <begin position="7"/>
        <end position="165"/>
    </location>
</feature>
<keyword evidence="1 4" id="KW-0808">Transferase</keyword>
<proteinExistence type="predicted"/>
<dbReference type="InterPro" id="IPR016181">
    <property type="entry name" value="Acyl_CoA_acyltransferase"/>
</dbReference>